<evidence type="ECO:0000313" key="2">
    <source>
        <dbReference type="Proteomes" id="UP000203768"/>
    </source>
</evidence>
<dbReference type="EMBL" id="KF158713">
    <property type="protein sequence ID" value="AGR56784.1"/>
    <property type="molecule type" value="Genomic_DNA"/>
</dbReference>
<dbReference type="Proteomes" id="UP000203768">
    <property type="component" value="Segment"/>
</dbReference>
<protein>
    <submittedName>
        <fullName evidence="1">Uncharacterized protein</fullName>
    </submittedName>
</protein>
<proteinExistence type="predicted"/>
<accession>S5MQA1</accession>
<reference evidence="1 2" key="1">
    <citation type="journal article" date="2013" name="Virus Genes">
        <title>The genome of a baculovirus isolated from Hemileuca sp. encodes a serpin ortholog.</title>
        <authorList>
            <person name="Rohrmann G.F."/>
            <person name="Erlandson M.A."/>
            <person name="Theilmann D.A."/>
        </authorList>
    </citation>
    <scope>NUCLEOTIDE SEQUENCE [LARGE SCALE GENOMIC DNA]</scope>
</reference>
<name>S5MQA1_9ABAC</name>
<dbReference type="KEGG" id="vg:16489434"/>
<dbReference type="GeneID" id="16489434"/>
<sequence>MGWNCTFSVFRNDKLIVRYGQYKCTAITFAQRYKPGLRFKLMRQISQGYNFNWKIVLYDYKTSIKSLTTSSSSSEQSVLMSTTPFLYCKNLSSDIYETKSESSSVFIEDEYATRHDYINFDYAIIDNDNDNILKNGQDLLILIQNEFVYDVTTDISKHFDFDDVDENGIEYTKELKMIEASL</sequence>
<evidence type="ECO:0000313" key="1">
    <source>
        <dbReference type="EMBL" id="AGR56784.1"/>
    </source>
</evidence>
<gene>
    <name evidence="1" type="ORF">Hesp032</name>
</gene>
<organism evidence="1 2">
    <name type="scientific">Hemileuca sp. nucleopolyhedrovirus</name>
    <dbReference type="NCBI Taxonomy" id="1367203"/>
    <lineage>
        <taxon>Viruses</taxon>
        <taxon>Viruses incertae sedis</taxon>
        <taxon>Naldaviricetes</taxon>
        <taxon>Lefavirales</taxon>
        <taxon>Baculoviridae</taxon>
        <taxon>Alphabaculovirus</taxon>
        <taxon>Alphabaculovirus heleucae</taxon>
        <taxon>Hemileuca species nucleopolyhedrovirus</taxon>
    </lineage>
</organism>
<dbReference type="RefSeq" id="YP_008378248.1">
    <property type="nucleotide sequence ID" value="NC_021923.1"/>
</dbReference>
<keyword evidence="2" id="KW-1185">Reference proteome</keyword>